<evidence type="ECO:0000256" key="1">
    <source>
        <dbReference type="ARBA" id="ARBA00022670"/>
    </source>
</evidence>
<dbReference type="InterPro" id="IPR018114">
    <property type="entry name" value="TRYPSIN_HIS"/>
</dbReference>
<evidence type="ECO:0000256" key="7">
    <source>
        <dbReference type="RuleBase" id="RU363034"/>
    </source>
</evidence>
<sequence>MRSPVELITAMALLISGHVFATENATLQAGLPRNFTKVREFVVNGGDAGNTPYQVSLRQDGCHFCGGVIIDRRWVLTAAHCLMDIRPNEMTVVAGTTQLSRGGSRLRVERFVIHPRYDRSLAANDIGLVQIKGIFLWLTNRVARLELGKDYDPPGTEATITGWGGTLRSGGPLSDKLQYARLRVIDQRQCQALLPNIDAWNLCTFTREGQGICGGDSGSPLVSDRKVIGIASFWCRALTWRRLRCWISRWVHESFPFLQLDTREHAETADMAFRTNNPETSVTLFFHT</sequence>
<dbReference type="GO" id="GO:0006508">
    <property type="term" value="P:proteolysis"/>
    <property type="evidence" value="ECO:0007669"/>
    <property type="project" value="UniProtKB-KW"/>
</dbReference>
<dbReference type="PROSITE" id="PS00135">
    <property type="entry name" value="TRYPSIN_SER"/>
    <property type="match status" value="1"/>
</dbReference>
<keyword evidence="2" id="KW-0222">Digestion</keyword>
<dbReference type="InterPro" id="IPR033116">
    <property type="entry name" value="TRYPSIN_SER"/>
</dbReference>
<keyword evidence="1 7" id="KW-0645">Protease</keyword>
<dbReference type="AlphaFoldDB" id="Q8T9T5"/>
<evidence type="ECO:0000256" key="3">
    <source>
        <dbReference type="ARBA" id="ARBA00022801"/>
    </source>
</evidence>
<dbReference type="InterPro" id="IPR050430">
    <property type="entry name" value="Peptidase_S1"/>
</dbReference>
<keyword evidence="8" id="KW-0732">Signal</keyword>
<reference evidence="10" key="1">
    <citation type="journal article" date="2002" name="Insect Biochem. Mol. Biol.">
        <title>Toward a description of the sialome of the adult female mosquito Aedes aegypti.</title>
        <authorList>
            <person name="Valenzuela J.G."/>
            <person name="Pham V.M."/>
            <person name="Garfield M.K."/>
            <person name="Francischetti I.M."/>
            <person name="Ribeiro J.M."/>
        </authorList>
    </citation>
    <scope>NUCLEOTIDE SEQUENCE</scope>
    <source>
        <strain evidence="10">Black eye</strain>
        <tissue evidence="10">Salivary gland</tissue>
    </source>
</reference>
<comment type="similarity">
    <text evidence="6">Belongs to the peptidase S1 family. CLIP subfamily.</text>
</comment>
<dbReference type="FunFam" id="2.40.10.10:FF:000073">
    <property type="entry name" value="Trypsin alpha"/>
    <property type="match status" value="1"/>
</dbReference>
<feature type="domain" description="Peptidase S1" evidence="9">
    <location>
        <begin position="43"/>
        <end position="252"/>
    </location>
</feature>
<dbReference type="InterPro" id="IPR001314">
    <property type="entry name" value="Peptidase_S1A"/>
</dbReference>
<evidence type="ECO:0000256" key="6">
    <source>
        <dbReference type="ARBA" id="ARBA00024195"/>
    </source>
</evidence>
<dbReference type="PANTHER" id="PTHR24276:SF98">
    <property type="entry name" value="FI18310P1-RELATED"/>
    <property type="match status" value="1"/>
</dbReference>
<dbReference type="InterPro" id="IPR009003">
    <property type="entry name" value="Peptidase_S1_PA"/>
</dbReference>
<dbReference type="CDD" id="cd00190">
    <property type="entry name" value="Tryp_SPc"/>
    <property type="match status" value="1"/>
</dbReference>
<dbReference type="SUPFAM" id="SSF50494">
    <property type="entry name" value="Trypsin-like serine proteases"/>
    <property type="match status" value="1"/>
</dbReference>
<evidence type="ECO:0000259" key="9">
    <source>
        <dbReference type="PROSITE" id="PS50240"/>
    </source>
</evidence>
<dbReference type="InterPro" id="IPR043504">
    <property type="entry name" value="Peptidase_S1_PA_chymotrypsin"/>
</dbReference>
<evidence type="ECO:0000313" key="10">
    <source>
        <dbReference type="EMBL" id="AAL76034.1"/>
    </source>
</evidence>
<keyword evidence="3 7" id="KW-0378">Hydrolase</keyword>
<evidence type="ECO:0000256" key="5">
    <source>
        <dbReference type="ARBA" id="ARBA00023157"/>
    </source>
</evidence>
<accession>Q8T9T5</accession>
<dbReference type="GO" id="GO:0007586">
    <property type="term" value="P:digestion"/>
    <property type="evidence" value="ECO:0007669"/>
    <property type="project" value="UniProtKB-KW"/>
</dbReference>
<feature type="chain" id="PRO_5004313931" evidence="8">
    <location>
        <begin position="22"/>
        <end position="288"/>
    </location>
</feature>
<dbReference type="EMBL" id="AF466611">
    <property type="protein sequence ID" value="AAL76034.1"/>
    <property type="molecule type" value="mRNA"/>
</dbReference>
<keyword evidence="5" id="KW-1015">Disulfide bond</keyword>
<dbReference type="GO" id="GO:0004252">
    <property type="term" value="F:serine-type endopeptidase activity"/>
    <property type="evidence" value="ECO:0007669"/>
    <property type="project" value="InterPro"/>
</dbReference>
<dbReference type="Pfam" id="PF00089">
    <property type="entry name" value="Trypsin"/>
    <property type="match status" value="1"/>
</dbReference>
<dbReference type="VEuPathDB" id="VectorBase:AAEL015294"/>
<dbReference type="PANTHER" id="PTHR24276">
    <property type="entry name" value="POLYSERASE-RELATED"/>
    <property type="match status" value="1"/>
</dbReference>
<dbReference type="Gene3D" id="2.40.10.10">
    <property type="entry name" value="Trypsin-like serine proteases"/>
    <property type="match status" value="2"/>
</dbReference>
<evidence type="ECO:0000256" key="2">
    <source>
        <dbReference type="ARBA" id="ARBA00022757"/>
    </source>
</evidence>
<evidence type="ECO:0000256" key="4">
    <source>
        <dbReference type="ARBA" id="ARBA00022825"/>
    </source>
</evidence>
<dbReference type="PROSITE" id="PS50240">
    <property type="entry name" value="TRYPSIN_DOM"/>
    <property type="match status" value="1"/>
</dbReference>
<dbReference type="PROSITE" id="PS00134">
    <property type="entry name" value="TRYPSIN_HIS"/>
    <property type="match status" value="1"/>
</dbReference>
<keyword evidence="4 7" id="KW-0720">Serine protease</keyword>
<name>Q8T9T5_AEDAE</name>
<organism evidence="10">
    <name type="scientific">Aedes aegypti</name>
    <name type="common">Yellowfever mosquito</name>
    <name type="synonym">Culex aegypti</name>
    <dbReference type="NCBI Taxonomy" id="7159"/>
    <lineage>
        <taxon>Eukaryota</taxon>
        <taxon>Metazoa</taxon>
        <taxon>Ecdysozoa</taxon>
        <taxon>Arthropoda</taxon>
        <taxon>Hexapoda</taxon>
        <taxon>Insecta</taxon>
        <taxon>Pterygota</taxon>
        <taxon>Neoptera</taxon>
        <taxon>Endopterygota</taxon>
        <taxon>Diptera</taxon>
        <taxon>Nematocera</taxon>
        <taxon>Culicoidea</taxon>
        <taxon>Culicidae</taxon>
        <taxon>Culicinae</taxon>
        <taxon>Aedini</taxon>
        <taxon>Aedes</taxon>
        <taxon>Stegomyia</taxon>
    </lineage>
</organism>
<dbReference type="SMART" id="SM00020">
    <property type="entry name" value="Tryp_SPc"/>
    <property type="match status" value="1"/>
</dbReference>
<proteinExistence type="evidence at transcript level"/>
<evidence type="ECO:0000256" key="8">
    <source>
        <dbReference type="SAM" id="SignalP"/>
    </source>
</evidence>
<dbReference type="InterPro" id="IPR001254">
    <property type="entry name" value="Trypsin_dom"/>
</dbReference>
<feature type="signal peptide" evidence="8">
    <location>
        <begin position="1"/>
        <end position="21"/>
    </location>
</feature>
<protein>
    <submittedName>
        <fullName evidence="10">Putative chymotrypsin-like serine protease</fullName>
    </submittedName>
</protein>
<dbReference type="PRINTS" id="PR00722">
    <property type="entry name" value="CHYMOTRYPSIN"/>
</dbReference>